<sequence length="261" mass="27871">MKPTTVAAATLALLVLAPPAHAHAAASVPPPPPPSPEPALAEEPMDECPLLDPPPTPEELAEYVCGDRRLGPAELPSEGPVAELVEGYEPFGGLWPVEFLDEWYLEDQVDPDTGQTWSGWNYPEHDGFVVVDGEPVNELRTLEPGTMLDRFGSPRGTFLAPAGAPFAQRALPPDSLNTWPGGAEHNYNCYEVRTGVTALVGPIAPHFEQPGGGEQLLVPADEVPEAGGEGYVPVQELLDEGYLDQRPAEKCVPPEGYDLAS</sequence>
<name>A0A7Z0JBY6_9ACTN</name>
<evidence type="ECO:0000313" key="4">
    <source>
        <dbReference type="EMBL" id="NYJ36347.1"/>
    </source>
</evidence>
<dbReference type="GO" id="GO:0050135">
    <property type="term" value="F:NADP+ nucleosidase activity"/>
    <property type="evidence" value="ECO:0007669"/>
    <property type="project" value="InterPro"/>
</dbReference>
<feature type="domain" description="TNT" evidence="3">
    <location>
        <begin position="141"/>
        <end position="244"/>
    </location>
</feature>
<evidence type="ECO:0000256" key="1">
    <source>
        <dbReference type="SAM" id="MobiDB-lite"/>
    </source>
</evidence>
<feature type="signal peptide" evidence="2">
    <location>
        <begin position="1"/>
        <end position="22"/>
    </location>
</feature>
<evidence type="ECO:0000313" key="5">
    <source>
        <dbReference type="Proteomes" id="UP000572051"/>
    </source>
</evidence>
<dbReference type="AlphaFoldDB" id="A0A7Z0JBY6"/>
<dbReference type="EMBL" id="JACCFS010000001">
    <property type="protein sequence ID" value="NYJ36347.1"/>
    <property type="molecule type" value="Genomic_DNA"/>
</dbReference>
<dbReference type="RefSeq" id="WP_376769765.1">
    <property type="nucleotide sequence ID" value="NZ_JACCFS010000001.1"/>
</dbReference>
<evidence type="ECO:0000256" key="2">
    <source>
        <dbReference type="SAM" id="SignalP"/>
    </source>
</evidence>
<dbReference type="InterPro" id="IPR025331">
    <property type="entry name" value="TNT"/>
</dbReference>
<accession>A0A7Z0JBY6</accession>
<proteinExistence type="predicted"/>
<reference evidence="4 5" key="1">
    <citation type="submission" date="2020-07" db="EMBL/GenBank/DDBJ databases">
        <title>Sequencing the genomes of 1000 actinobacteria strains.</title>
        <authorList>
            <person name="Klenk H.-P."/>
        </authorList>
    </citation>
    <scope>NUCLEOTIDE SEQUENCE [LARGE SCALE GENOMIC DNA]</scope>
    <source>
        <strain evidence="4 5">DSM 44442</strain>
    </source>
</reference>
<organism evidence="4 5">
    <name type="scientific">Nocardiopsis aegyptia</name>
    <dbReference type="NCBI Taxonomy" id="220378"/>
    <lineage>
        <taxon>Bacteria</taxon>
        <taxon>Bacillati</taxon>
        <taxon>Actinomycetota</taxon>
        <taxon>Actinomycetes</taxon>
        <taxon>Streptosporangiales</taxon>
        <taxon>Nocardiopsidaceae</taxon>
        <taxon>Nocardiopsis</taxon>
    </lineage>
</organism>
<dbReference type="InterPro" id="IPR053024">
    <property type="entry name" value="Fungal_surface_NADase"/>
</dbReference>
<dbReference type="Pfam" id="PF14021">
    <property type="entry name" value="TNT"/>
    <property type="match status" value="1"/>
</dbReference>
<dbReference type="PANTHER" id="PTHR42059:SF1">
    <property type="entry name" value="TNT DOMAIN-CONTAINING PROTEIN"/>
    <property type="match status" value="1"/>
</dbReference>
<evidence type="ECO:0000259" key="3">
    <source>
        <dbReference type="Pfam" id="PF14021"/>
    </source>
</evidence>
<keyword evidence="2" id="KW-0732">Signal</keyword>
<feature type="compositionally biased region" description="Pro residues" evidence="1">
    <location>
        <begin position="28"/>
        <end position="37"/>
    </location>
</feature>
<dbReference type="PANTHER" id="PTHR42059">
    <property type="entry name" value="TNT DOMAIN-CONTAINING PROTEIN"/>
    <property type="match status" value="1"/>
</dbReference>
<feature type="chain" id="PRO_5039103984" description="TNT domain-containing protein" evidence="2">
    <location>
        <begin position="23"/>
        <end position="261"/>
    </location>
</feature>
<feature type="region of interest" description="Disordered" evidence="1">
    <location>
        <begin position="22"/>
        <end position="58"/>
    </location>
</feature>
<gene>
    <name evidence="4" type="ORF">HNR10_004228</name>
</gene>
<dbReference type="Proteomes" id="UP000572051">
    <property type="component" value="Unassembled WGS sequence"/>
</dbReference>
<comment type="caution">
    <text evidence="4">The sequence shown here is derived from an EMBL/GenBank/DDBJ whole genome shotgun (WGS) entry which is preliminary data.</text>
</comment>
<keyword evidence="5" id="KW-1185">Reference proteome</keyword>
<feature type="compositionally biased region" description="Low complexity" evidence="1">
    <location>
        <begin position="38"/>
        <end position="50"/>
    </location>
</feature>
<protein>
    <recommendedName>
        <fullName evidence="3">TNT domain-containing protein</fullName>
    </recommendedName>
</protein>